<keyword evidence="4" id="KW-1185">Reference proteome</keyword>
<comment type="similarity">
    <text evidence="1 2">Belongs to the cytochrome P450 family.</text>
</comment>
<evidence type="ECO:0000313" key="3">
    <source>
        <dbReference type="EMBL" id="MEQ3549903.1"/>
    </source>
</evidence>
<dbReference type="PROSITE" id="PS00086">
    <property type="entry name" value="CYTOCHROME_P450"/>
    <property type="match status" value="1"/>
</dbReference>
<dbReference type="SUPFAM" id="SSF48264">
    <property type="entry name" value="Cytochrome P450"/>
    <property type="match status" value="1"/>
</dbReference>
<dbReference type="PANTHER" id="PTHR46696">
    <property type="entry name" value="P450, PUTATIVE (EUROFUNG)-RELATED"/>
    <property type="match status" value="1"/>
</dbReference>
<dbReference type="EMBL" id="JBEDNQ010000002">
    <property type="protein sequence ID" value="MEQ3549903.1"/>
    <property type="molecule type" value="Genomic_DNA"/>
</dbReference>
<dbReference type="RefSeq" id="WP_349296996.1">
    <property type="nucleotide sequence ID" value="NZ_JBEDNQ010000002.1"/>
</dbReference>
<gene>
    <name evidence="3" type="ORF">WIS52_05425</name>
</gene>
<name>A0ABV1K964_9PSEU</name>
<keyword evidence="2" id="KW-0479">Metal-binding</keyword>
<dbReference type="Proteomes" id="UP001494902">
    <property type="component" value="Unassembled WGS sequence"/>
</dbReference>
<accession>A0ABV1K964</accession>
<dbReference type="PANTHER" id="PTHR46696:SF6">
    <property type="entry name" value="P450, PUTATIVE (EUROFUNG)-RELATED"/>
    <property type="match status" value="1"/>
</dbReference>
<dbReference type="InterPro" id="IPR002397">
    <property type="entry name" value="Cyt_P450_B"/>
</dbReference>
<keyword evidence="2" id="KW-0560">Oxidoreductase</keyword>
<dbReference type="Gene3D" id="1.10.630.10">
    <property type="entry name" value="Cytochrome P450"/>
    <property type="match status" value="1"/>
</dbReference>
<comment type="caution">
    <text evidence="3">The sequence shown here is derived from an EMBL/GenBank/DDBJ whole genome shotgun (WGS) entry which is preliminary data.</text>
</comment>
<evidence type="ECO:0000256" key="1">
    <source>
        <dbReference type="ARBA" id="ARBA00010617"/>
    </source>
</evidence>
<protein>
    <submittedName>
        <fullName evidence="3">Cytochrome P450</fullName>
    </submittedName>
</protein>
<dbReference type="Pfam" id="PF00067">
    <property type="entry name" value="p450"/>
    <property type="match status" value="2"/>
</dbReference>
<evidence type="ECO:0000313" key="4">
    <source>
        <dbReference type="Proteomes" id="UP001494902"/>
    </source>
</evidence>
<keyword evidence="2" id="KW-0408">Iron</keyword>
<dbReference type="InterPro" id="IPR001128">
    <property type="entry name" value="Cyt_P450"/>
</dbReference>
<reference evidence="3 4" key="1">
    <citation type="submission" date="2024-03" db="EMBL/GenBank/DDBJ databases">
        <title>Draft genome sequence of Pseudonocardia nematodicida JCM 31783.</title>
        <authorList>
            <person name="Butdee W."/>
            <person name="Duangmal K."/>
        </authorList>
    </citation>
    <scope>NUCLEOTIDE SEQUENCE [LARGE SCALE GENOMIC DNA]</scope>
    <source>
        <strain evidence="3 4">JCM 31783</strain>
    </source>
</reference>
<keyword evidence="2" id="KW-0349">Heme</keyword>
<dbReference type="CDD" id="cd11035">
    <property type="entry name" value="P450cam-like"/>
    <property type="match status" value="1"/>
</dbReference>
<sequence length="418" mass="45754">MTTTPSDLAPDLVSDFDIYDPTVTMPVDRMQERTAELAERGPLVWSTAHGGHWLVTSYAQVHAILRDPHTFSSHPNNLVDAGQGKFLPIELDPPEHTSYRQALQPLFNPSRMKALEPRIREIAVELITSFQADGRVEFVGRFAHELPTRVFLALMGWPLRDAVLFTEATEVALNGRPGDDPEQAVASRTAAAQEMFGYFLRVIAERRAASTTGRAGGDDITDAILAAQVADTDGEQRPLTDDELARMFFLLLIAGLHTTQGSLAWMMLHLSQNTAERDKIVADPGAVPAAVEEILRYEAAVAMGRRATVDAVIGDVTVRAGDQLLLLLCAANRDGDEFDQPQALDVGRSPNRHLTFGSGPHRCIGSHLARLMLRIAAEEIHGRIPDYRLDPDDPPVVLPSQVRGFARLGLRFTPVGAA</sequence>
<evidence type="ECO:0000256" key="2">
    <source>
        <dbReference type="RuleBase" id="RU000461"/>
    </source>
</evidence>
<dbReference type="PRINTS" id="PR00359">
    <property type="entry name" value="BP450"/>
</dbReference>
<organism evidence="3 4">
    <name type="scientific">Pseudonocardia nematodicida</name>
    <dbReference type="NCBI Taxonomy" id="1206997"/>
    <lineage>
        <taxon>Bacteria</taxon>
        <taxon>Bacillati</taxon>
        <taxon>Actinomycetota</taxon>
        <taxon>Actinomycetes</taxon>
        <taxon>Pseudonocardiales</taxon>
        <taxon>Pseudonocardiaceae</taxon>
        <taxon>Pseudonocardia</taxon>
    </lineage>
</organism>
<keyword evidence="2" id="KW-0503">Monooxygenase</keyword>
<proteinExistence type="inferred from homology"/>
<dbReference type="InterPro" id="IPR017972">
    <property type="entry name" value="Cyt_P450_CS"/>
</dbReference>
<dbReference type="PRINTS" id="PR00385">
    <property type="entry name" value="P450"/>
</dbReference>
<dbReference type="InterPro" id="IPR036396">
    <property type="entry name" value="Cyt_P450_sf"/>
</dbReference>